<dbReference type="NCBIfam" id="NF033795">
    <property type="entry name" value="chaper_CopZ_Bs"/>
    <property type="match status" value="1"/>
</dbReference>
<dbReference type="PRINTS" id="PR00946">
    <property type="entry name" value="HGSCAVENGER"/>
</dbReference>
<protein>
    <recommendedName>
        <fullName evidence="2">Copper chaperone CopZ</fullName>
    </recommendedName>
</protein>
<comment type="subcellular location">
    <subcellularLocation>
        <location evidence="1">Cytoplasm</location>
    </subcellularLocation>
</comment>
<comment type="function">
    <text evidence="7">Chaperone that serves for the intracellular sequestration and transport of Cu(+). Delivers Cu(+) to the copper-exporting P-type ATPase A (CopA).</text>
</comment>
<evidence type="ECO:0000256" key="5">
    <source>
        <dbReference type="ARBA" id="ARBA00023008"/>
    </source>
</evidence>
<evidence type="ECO:0000256" key="3">
    <source>
        <dbReference type="ARBA" id="ARBA00022490"/>
    </source>
</evidence>
<keyword evidence="6" id="KW-0143">Chaperone</keyword>
<dbReference type="InterPro" id="IPR049740">
    <property type="entry name" value="CopZ"/>
</dbReference>
<comment type="caution">
    <text evidence="9">The sequence shown here is derived from an EMBL/GenBank/DDBJ whole genome shotgun (WGS) entry which is preliminary data.</text>
</comment>
<dbReference type="InterPro" id="IPR006122">
    <property type="entry name" value="HMA_Cu_ion-bd"/>
</dbReference>
<accession>A0A0E1XCR7</accession>
<evidence type="ECO:0000256" key="6">
    <source>
        <dbReference type="ARBA" id="ARBA00023186"/>
    </source>
</evidence>
<keyword evidence="3" id="KW-0963">Cytoplasm</keyword>
<dbReference type="SUPFAM" id="SSF55008">
    <property type="entry name" value="HMA, heavy metal-associated domain"/>
    <property type="match status" value="1"/>
</dbReference>
<sequence length="71" mass="7567">MNAMSQEILNVEGMSCGHCKSAVESALNNIDGVTSAEVNLENGQVSVQYDDSKVAVSQMKDAIEDQGYDVV</sequence>
<dbReference type="InterPro" id="IPR017969">
    <property type="entry name" value="Heavy-metal-associated_CS"/>
</dbReference>
<evidence type="ECO:0000256" key="1">
    <source>
        <dbReference type="ARBA" id="ARBA00004496"/>
    </source>
</evidence>
<proteinExistence type="predicted"/>
<dbReference type="InterPro" id="IPR001802">
    <property type="entry name" value="MerP/CopZ"/>
</dbReference>
<dbReference type="PANTHER" id="PTHR46594:SF4">
    <property type="entry name" value="P-TYPE CATION-TRANSPORTING ATPASE"/>
    <property type="match status" value="1"/>
</dbReference>
<feature type="domain" description="HMA" evidence="8">
    <location>
        <begin position="5"/>
        <end position="71"/>
    </location>
</feature>
<dbReference type="Proteomes" id="UP000003455">
    <property type="component" value="Chromosome"/>
</dbReference>
<reference evidence="9" key="1">
    <citation type="submission" date="2010-05" db="EMBL/GenBank/DDBJ databases">
        <authorList>
            <person name="Muzny D."/>
            <person name="Qin X."/>
            <person name="Buhay C."/>
            <person name="Dugan-Rocha S."/>
            <person name="Ding Y."/>
            <person name="Chen G."/>
            <person name="Hawes A."/>
            <person name="Holder M."/>
            <person name="Jhangiani S."/>
            <person name="Johnson A."/>
            <person name="Khan Z."/>
            <person name="Li Z."/>
            <person name="Liu W."/>
            <person name="Liu X."/>
            <person name="Perez L."/>
            <person name="Shen H."/>
            <person name="Wang Q."/>
            <person name="Watt J."/>
            <person name="Xi L."/>
            <person name="Xin Y."/>
            <person name="Zhou J."/>
            <person name="Deng J."/>
            <person name="Jiang H."/>
            <person name="Liu Y."/>
            <person name="Qu J."/>
            <person name="Song X.-Z."/>
            <person name="Zhang L."/>
            <person name="Villasana D."/>
            <person name="Johnson A."/>
            <person name="Liu J."/>
            <person name="Liyanage D."/>
            <person name="Lorensuhewa L."/>
            <person name="Robinson T."/>
            <person name="Song A."/>
            <person name="Song B.-B."/>
            <person name="Dinh H."/>
            <person name="Thornton R."/>
            <person name="Coyle M."/>
            <person name="Francisco L."/>
            <person name="Jackson L."/>
            <person name="Javaid M."/>
            <person name="Korchina V."/>
            <person name="Kovar C."/>
            <person name="Mata R."/>
            <person name="Mathew T."/>
            <person name="Ngo R."/>
            <person name="Nguyen L."/>
            <person name="Nguyen N."/>
            <person name="Okwuonu G."/>
            <person name="Ongeri F."/>
            <person name="Pham C."/>
            <person name="Simmons D."/>
            <person name="Wilczek-Boney K."/>
            <person name="Hale W."/>
            <person name="Jakkamsetti A."/>
            <person name="Pham P."/>
            <person name="Ruth R."/>
            <person name="San Lucas F."/>
            <person name="Warren J."/>
            <person name="Zhang J."/>
            <person name="Zhao Z."/>
            <person name="Zhou C."/>
            <person name="Zhu D."/>
            <person name="Lee S."/>
            <person name="Bess C."/>
            <person name="Blankenburg K."/>
            <person name="Forbes L."/>
            <person name="Fu Q."/>
            <person name="Gubbala S."/>
            <person name="Hirani K."/>
            <person name="Jayaseelan J.C."/>
            <person name="Lara F."/>
            <person name="Munidasa M."/>
            <person name="Palculict T."/>
            <person name="Patil S."/>
            <person name="Pu L.-L."/>
            <person name="Saada N."/>
            <person name="Tang L."/>
            <person name="Weissenberger G."/>
            <person name="Zhu Y."/>
            <person name="Hemphill L."/>
            <person name="Shang Y."/>
            <person name="Youmans B."/>
            <person name="Ayvaz T."/>
            <person name="Ross M."/>
            <person name="Santibanez J."/>
            <person name="Aqrawi P."/>
            <person name="Gross S."/>
            <person name="Joshi V."/>
            <person name="Fowler G."/>
            <person name="Nazareth L."/>
            <person name="Reid J."/>
            <person name="Worley K."/>
            <person name="Petrosino J."/>
            <person name="Highlander S."/>
            <person name="Gibbs R."/>
        </authorList>
    </citation>
    <scope>NUCLEOTIDE SEQUENCE [LARGE SCALE GENOMIC DNA]</scope>
    <source>
        <strain evidence="9">MN8</strain>
    </source>
</reference>
<keyword evidence="4" id="KW-0479">Metal-binding</keyword>
<evidence type="ECO:0000259" key="8">
    <source>
        <dbReference type="PROSITE" id="PS50846"/>
    </source>
</evidence>
<evidence type="ECO:0000256" key="4">
    <source>
        <dbReference type="ARBA" id="ARBA00022723"/>
    </source>
</evidence>
<evidence type="ECO:0000313" key="9">
    <source>
        <dbReference type="EMBL" id="EFH96588.1"/>
    </source>
</evidence>
<dbReference type="GO" id="GO:0005507">
    <property type="term" value="F:copper ion binding"/>
    <property type="evidence" value="ECO:0007669"/>
    <property type="project" value="InterPro"/>
</dbReference>
<dbReference type="PROSITE" id="PS50846">
    <property type="entry name" value="HMA_2"/>
    <property type="match status" value="1"/>
</dbReference>
<keyword evidence="5" id="KW-0186">Copper</keyword>
<name>A0A0E1XCR7_STAAU</name>
<dbReference type="Gene3D" id="3.30.70.100">
    <property type="match status" value="1"/>
</dbReference>
<dbReference type="FunFam" id="3.30.70.100:FF:000005">
    <property type="entry name" value="Copper-exporting P-type ATPase A"/>
    <property type="match status" value="1"/>
</dbReference>
<dbReference type="EMBL" id="ACJA02000001">
    <property type="protein sequence ID" value="EFH96588.1"/>
    <property type="molecule type" value="Genomic_DNA"/>
</dbReference>
<dbReference type="CDD" id="cd00371">
    <property type="entry name" value="HMA"/>
    <property type="match status" value="1"/>
</dbReference>
<gene>
    <name evidence="9" type="ORF">HMPREF0769_10590</name>
</gene>
<dbReference type="InterPro" id="IPR006121">
    <property type="entry name" value="HMA_dom"/>
</dbReference>
<evidence type="ECO:0000256" key="7">
    <source>
        <dbReference type="ARBA" id="ARBA00025138"/>
    </source>
</evidence>
<dbReference type="Pfam" id="PF00403">
    <property type="entry name" value="HMA"/>
    <property type="match status" value="1"/>
</dbReference>
<dbReference type="AlphaFoldDB" id="A0A0E1XCR7"/>
<evidence type="ECO:0000256" key="2">
    <source>
        <dbReference type="ARBA" id="ARBA00015313"/>
    </source>
</evidence>
<dbReference type="HOGENOM" id="CLU_134973_10_4_9"/>
<dbReference type="GO" id="GO:0005737">
    <property type="term" value="C:cytoplasm"/>
    <property type="evidence" value="ECO:0007669"/>
    <property type="project" value="UniProtKB-SubCell"/>
</dbReference>
<dbReference type="NCBIfam" id="TIGR00003">
    <property type="entry name" value="copper ion binding protein"/>
    <property type="match status" value="1"/>
</dbReference>
<organism evidence="9">
    <name type="scientific">Staphylococcus aureus subsp. aureus MN8</name>
    <dbReference type="NCBI Taxonomy" id="548470"/>
    <lineage>
        <taxon>Bacteria</taxon>
        <taxon>Bacillati</taxon>
        <taxon>Bacillota</taxon>
        <taxon>Bacilli</taxon>
        <taxon>Bacillales</taxon>
        <taxon>Staphylococcaceae</taxon>
        <taxon>Staphylococcus</taxon>
    </lineage>
</organism>
<dbReference type="InterPro" id="IPR036163">
    <property type="entry name" value="HMA_dom_sf"/>
</dbReference>
<dbReference type="PROSITE" id="PS01047">
    <property type="entry name" value="HMA_1"/>
    <property type="match status" value="1"/>
</dbReference>
<dbReference type="PANTHER" id="PTHR46594">
    <property type="entry name" value="P-TYPE CATION-TRANSPORTING ATPASE"/>
    <property type="match status" value="1"/>
</dbReference>